<reference evidence="2" key="1">
    <citation type="journal article" date="2023" name="PhytoFront">
        <title>Draft Genome Resources of Seven Strains of Tilletia horrida, Causal Agent of Kernel Smut of Rice.</title>
        <authorList>
            <person name="Khanal S."/>
            <person name="Antony Babu S."/>
            <person name="Zhou X.G."/>
        </authorList>
    </citation>
    <scope>NUCLEOTIDE SEQUENCE</scope>
    <source>
        <strain evidence="2">TX6</strain>
    </source>
</reference>
<feature type="compositionally biased region" description="Polar residues" evidence="1">
    <location>
        <begin position="16"/>
        <end position="30"/>
    </location>
</feature>
<name>A0AAN6GKT6_9BASI</name>
<dbReference type="EMBL" id="JAPDMZ010000649">
    <property type="protein sequence ID" value="KAK0542030.1"/>
    <property type="molecule type" value="Genomic_DNA"/>
</dbReference>
<feature type="region of interest" description="Disordered" evidence="1">
    <location>
        <begin position="1"/>
        <end position="33"/>
    </location>
</feature>
<keyword evidence="3" id="KW-1185">Reference proteome</keyword>
<evidence type="ECO:0000313" key="2">
    <source>
        <dbReference type="EMBL" id="KAK0542030.1"/>
    </source>
</evidence>
<sequence>MHRSKWFQVNAAPTPESATPSETANSNFGAPTSHPPQAVALEQLLSDKIAASSFDSSTLLPKDHTPAPINVTTSPWLRRVRWGVLLDGIPLSLACDLVCDPARLFALAPSRPHAQALRLAPVDMRADLIDKVHAFLIDADEDLSKHGSDDIRSKLHCDEVDYVHSKQARRPLAAGAQHVSASARLVAEVLGLAWTLFYLDAAGAFASEESELYPLRPLLESIQSFTNGLRDLDQRMQRDDYDQTHIGTALFRILSQPVRGPGSSSVALVFSALRGINR</sequence>
<organism evidence="2 3">
    <name type="scientific">Tilletia horrida</name>
    <dbReference type="NCBI Taxonomy" id="155126"/>
    <lineage>
        <taxon>Eukaryota</taxon>
        <taxon>Fungi</taxon>
        <taxon>Dikarya</taxon>
        <taxon>Basidiomycota</taxon>
        <taxon>Ustilaginomycotina</taxon>
        <taxon>Exobasidiomycetes</taxon>
        <taxon>Tilletiales</taxon>
        <taxon>Tilletiaceae</taxon>
        <taxon>Tilletia</taxon>
    </lineage>
</organism>
<gene>
    <name evidence="2" type="ORF">OC846_006867</name>
</gene>
<evidence type="ECO:0000256" key="1">
    <source>
        <dbReference type="SAM" id="MobiDB-lite"/>
    </source>
</evidence>
<accession>A0AAN6GKT6</accession>
<evidence type="ECO:0000313" key="3">
    <source>
        <dbReference type="Proteomes" id="UP001176517"/>
    </source>
</evidence>
<dbReference type="AlphaFoldDB" id="A0AAN6GKT6"/>
<comment type="caution">
    <text evidence="2">The sequence shown here is derived from an EMBL/GenBank/DDBJ whole genome shotgun (WGS) entry which is preliminary data.</text>
</comment>
<feature type="non-terminal residue" evidence="2">
    <location>
        <position position="278"/>
    </location>
</feature>
<protein>
    <submittedName>
        <fullName evidence="2">Uncharacterized protein</fullName>
    </submittedName>
</protein>
<proteinExistence type="predicted"/>
<dbReference type="Proteomes" id="UP001176517">
    <property type="component" value="Unassembled WGS sequence"/>
</dbReference>